<keyword evidence="1" id="KW-0812">Transmembrane</keyword>
<dbReference type="EMBL" id="JAULSX010000014">
    <property type="protein sequence ID" value="KAK3484719.1"/>
    <property type="molecule type" value="Genomic_DNA"/>
</dbReference>
<dbReference type="AlphaFoldDB" id="A0AAJ0MLN5"/>
<feature type="transmembrane region" description="Helical" evidence="1">
    <location>
        <begin position="126"/>
        <end position="151"/>
    </location>
</feature>
<name>A0AAJ0MLN5_9PEZI</name>
<sequence length="334" mass="37293">MTLNLDQVLFARAEWRIRFLAPCWMIQVGALLSLVGLFSYRLSVTSRTFDDEISHDQEIIVQIVWESTQVGFSISSVALTIAEIWKARSETLTPFFMLCTHLIKYTLASGMLGLDATVYVKYPDHHYSTVGLALDCILLGITLVMLFYAFYTYRRLLKLEAYDLAYNKSAGYSHPGNEQNLGYTVNIFSGKKIRQPSPTPEALKSRIDQAIGAEFGWGTRPSGSVTERSGIVVASGSVQSGVPTRPAELHRARSWVTETGVVGPNTSETHIDANGRNTDDDYHDYYELAHARSLSIPTLVATHHWDDGDSEGLLTGSRDNSKAMREVDRWHGYS</sequence>
<proteinExistence type="predicted"/>
<gene>
    <name evidence="2" type="ORF">B0T23DRAFT_58426</name>
</gene>
<feature type="transmembrane region" description="Helical" evidence="1">
    <location>
        <begin position="94"/>
        <end position="114"/>
    </location>
</feature>
<dbReference type="GeneID" id="87879125"/>
<keyword evidence="3" id="KW-1185">Reference proteome</keyword>
<comment type="caution">
    <text evidence="2">The sequence shown here is derived from an EMBL/GenBank/DDBJ whole genome shotgun (WGS) entry which is preliminary data.</text>
</comment>
<evidence type="ECO:0000313" key="3">
    <source>
        <dbReference type="Proteomes" id="UP001285908"/>
    </source>
</evidence>
<dbReference type="RefSeq" id="XP_062687813.1">
    <property type="nucleotide sequence ID" value="XM_062841503.1"/>
</dbReference>
<reference evidence="2 3" key="1">
    <citation type="journal article" date="2023" name="Mol. Phylogenet. Evol.">
        <title>Genome-scale phylogeny and comparative genomics of the fungal order Sordariales.</title>
        <authorList>
            <person name="Hensen N."/>
            <person name="Bonometti L."/>
            <person name="Westerberg I."/>
            <person name="Brannstrom I.O."/>
            <person name="Guillou S."/>
            <person name="Cros-Aarteil S."/>
            <person name="Calhoun S."/>
            <person name="Haridas S."/>
            <person name="Kuo A."/>
            <person name="Mondo S."/>
            <person name="Pangilinan J."/>
            <person name="Riley R."/>
            <person name="LaButti K."/>
            <person name="Andreopoulos B."/>
            <person name="Lipzen A."/>
            <person name="Chen C."/>
            <person name="Yan M."/>
            <person name="Daum C."/>
            <person name="Ng V."/>
            <person name="Clum A."/>
            <person name="Steindorff A."/>
            <person name="Ohm R.A."/>
            <person name="Martin F."/>
            <person name="Silar P."/>
            <person name="Natvig D.O."/>
            <person name="Lalanne C."/>
            <person name="Gautier V."/>
            <person name="Ament-Velasquez S.L."/>
            <person name="Kruys A."/>
            <person name="Hutchinson M.I."/>
            <person name="Powell A.J."/>
            <person name="Barry K."/>
            <person name="Miller A.N."/>
            <person name="Grigoriev I.V."/>
            <person name="Debuchy R."/>
            <person name="Gladieux P."/>
            <person name="Hiltunen Thoren M."/>
            <person name="Johannesson H."/>
        </authorList>
    </citation>
    <scope>NUCLEOTIDE SEQUENCE [LARGE SCALE GENOMIC DNA]</scope>
    <source>
        <strain evidence="2 3">FGSC 10403</strain>
    </source>
</reference>
<feature type="transmembrane region" description="Helical" evidence="1">
    <location>
        <begin position="19"/>
        <end position="39"/>
    </location>
</feature>
<evidence type="ECO:0000256" key="1">
    <source>
        <dbReference type="SAM" id="Phobius"/>
    </source>
</evidence>
<protein>
    <submittedName>
        <fullName evidence="2">Uncharacterized protein</fullName>
    </submittedName>
</protein>
<organism evidence="2 3">
    <name type="scientific">Neurospora hispaniola</name>
    <dbReference type="NCBI Taxonomy" id="588809"/>
    <lineage>
        <taxon>Eukaryota</taxon>
        <taxon>Fungi</taxon>
        <taxon>Dikarya</taxon>
        <taxon>Ascomycota</taxon>
        <taxon>Pezizomycotina</taxon>
        <taxon>Sordariomycetes</taxon>
        <taxon>Sordariomycetidae</taxon>
        <taxon>Sordariales</taxon>
        <taxon>Sordariaceae</taxon>
        <taxon>Neurospora</taxon>
    </lineage>
</organism>
<accession>A0AAJ0MLN5</accession>
<dbReference type="Proteomes" id="UP001285908">
    <property type="component" value="Unassembled WGS sequence"/>
</dbReference>
<keyword evidence="1" id="KW-0472">Membrane</keyword>
<evidence type="ECO:0000313" key="2">
    <source>
        <dbReference type="EMBL" id="KAK3484719.1"/>
    </source>
</evidence>
<keyword evidence="1" id="KW-1133">Transmembrane helix</keyword>